<evidence type="ECO:0000259" key="2">
    <source>
        <dbReference type="Pfam" id="PF07883"/>
    </source>
</evidence>
<dbReference type="InterPro" id="IPR013096">
    <property type="entry name" value="Cupin_2"/>
</dbReference>
<keyword evidence="4" id="KW-1185">Reference proteome</keyword>
<evidence type="ECO:0000256" key="1">
    <source>
        <dbReference type="SAM" id="MobiDB-lite"/>
    </source>
</evidence>
<comment type="caution">
    <text evidence="3">The sequence shown here is derived from an EMBL/GenBank/DDBJ whole genome shotgun (WGS) entry which is preliminary data.</text>
</comment>
<dbReference type="Pfam" id="PF07883">
    <property type="entry name" value="Cupin_2"/>
    <property type="match status" value="1"/>
</dbReference>
<accession>A0ABS6H088</accession>
<organism evidence="3 4">
    <name type="scientific">Falsiroseomonas oleicola</name>
    <dbReference type="NCBI Taxonomy" id="2801474"/>
    <lineage>
        <taxon>Bacteria</taxon>
        <taxon>Pseudomonadati</taxon>
        <taxon>Pseudomonadota</taxon>
        <taxon>Alphaproteobacteria</taxon>
        <taxon>Acetobacterales</taxon>
        <taxon>Roseomonadaceae</taxon>
        <taxon>Falsiroseomonas</taxon>
    </lineage>
</organism>
<proteinExistence type="predicted"/>
<sequence>MERAAFEASLALDGFSETVERQLTPAEATPEHSHPFDARLLILSGRLVLALGGARHSYGPGEVFDVPRDRPHAEIAGPEGASYLAGRRR</sequence>
<protein>
    <submittedName>
        <fullName evidence="3">Cupin domain-containing protein</fullName>
    </submittedName>
</protein>
<dbReference type="EMBL" id="JAERQM010000001">
    <property type="protein sequence ID" value="MBU8542087.1"/>
    <property type="molecule type" value="Genomic_DNA"/>
</dbReference>
<evidence type="ECO:0000313" key="3">
    <source>
        <dbReference type="EMBL" id="MBU8542087.1"/>
    </source>
</evidence>
<name>A0ABS6H088_9PROT</name>
<feature type="domain" description="Cupin type-2" evidence="2">
    <location>
        <begin position="23"/>
        <end position="74"/>
    </location>
</feature>
<reference evidence="3 4" key="1">
    <citation type="submission" date="2021-01" db="EMBL/GenBank/DDBJ databases">
        <title>Roseomonas sp. nov, a bacterium isolated from an oil production mixture in Yumen Oilfield.</title>
        <authorList>
            <person name="Wu D."/>
        </authorList>
    </citation>
    <scope>NUCLEOTIDE SEQUENCE [LARGE SCALE GENOMIC DNA]</scope>
    <source>
        <strain evidence="3 4">ROY-5-3</strain>
    </source>
</reference>
<feature type="region of interest" description="Disordered" evidence="1">
    <location>
        <begin position="60"/>
        <end position="89"/>
    </location>
</feature>
<dbReference type="Proteomes" id="UP000689967">
    <property type="component" value="Unassembled WGS sequence"/>
</dbReference>
<dbReference type="RefSeq" id="WP_216872452.1">
    <property type="nucleotide sequence ID" value="NZ_JAERQM010000001.1"/>
</dbReference>
<gene>
    <name evidence="3" type="ORF">JJQ90_00135</name>
</gene>
<evidence type="ECO:0000313" key="4">
    <source>
        <dbReference type="Proteomes" id="UP000689967"/>
    </source>
</evidence>